<gene>
    <name evidence="2" type="ORF">AVDCRST_MAG27-1148</name>
</gene>
<feature type="compositionally biased region" description="Basic residues" evidence="1">
    <location>
        <begin position="20"/>
        <end position="29"/>
    </location>
</feature>
<feature type="compositionally biased region" description="Basic and acidic residues" evidence="1">
    <location>
        <begin position="278"/>
        <end position="297"/>
    </location>
</feature>
<protein>
    <submittedName>
        <fullName evidence="2">Glucose-6-phosphate dehydrogenase (Coenzyme F420)</fullName>
        <ecNumber evidence="2">1.1.98.2</ecNumber>
    </submittedName>
</protein>
<dbReference type="EMBL" id="CADCTD010000001">
    <property type="protein sequence ID" value="CAA9210291.1"/>
    <property type="molecule type" value="Genomic_DNA"/>
</dbReference>
<feature type="region of interest" description="Disordered" evidence="1">
    <location>
        <begin position="1"/>
        <end position="29"/>
    </location>
</feature>
<dbReference type="AlphaFoldDB" id="A0A6J4GZK0"/>
<proteinExistence type="predicted"/>
<sequence length="317" mass="35143">DEPGLQADGRGARPACPRPQPRRRRGGRLRVLRHLRPLLPLAGGAGPCLLRLVRPRRHGPGDQPHRADDRRHLPDHALPPSDHRPGRRHTRHPERGPLHPRARRRRAAERARRRRRLARRRRAPCPHGRGAGDHPGAPHRRAEQLPRPLPAARPCKAVRPAAAQAAGHLRLRRARGLPPRRPQGRWADRHRAEAGACRGLPQGRRHRPLLCRDLALLRPERGGGAEDRPSLCPLVGDGLEGDGGTADHRGLRRRHRTCCTGDDGRPGSHRARATALPRADRDIPQGRLRPPDPEPDRPGSGGLHRLLPPRPGACPAL</sequence>
<feature type="region of interest" description="Disordered" evidence="1">
    <location>
        <begin position="52"/>
        <end position="143"/>
    </location>
</feature>
<accession>A0A6J4GZK0</accession>
<evidence type="ECO:0000313" key="2">
    <source>
        <dbReference type="EMBL" id="CAA9210291.1"/>
    </source>
</evidence>
<dbReference type="GO" id="GO:0052749">
    <property type="term" value="F:glucose-6-phosphate dehydrogenase (coenzyme F420) activity"/>
    <property type="evidence" value="ECO:0007669"/>
    <property type="project" value="UniProtKB-EC"/>
</dbReference>
<reference evidence="2" key="1">
    <citation type="submission" date="2020-02" db="EMBL/GenBank/DDBJ databases">
        <authorList>
            <person name="Meier V. D."/>
        </authorList>
    </citation>
    <scope>NUCLEOTIDE SEQUENCE</scope>
    <source>
        <strain evidence="2">AVDCRST_MAG27</strain>
    </source>
</reference>
<feature type="non-terminal residue" evidence="2">
    <location>
        <position position="1"/>
    </location>
</feature>
<dbReference type="EC" id="1.1.98.2" evidence="2"/>
<name>A0A6J4GZK0_9PROT</name>
<feature type="non-terminal residue" evidence="2">
    <location>
        <position position="317"/>
    </location>
</feature>
<keyword evidence="2" id="KW-0560">Oxidoreductase</keyword>
<feature type="compositionally biased region" description="Basic and acidic residues" evidence="1">
    <location>
        <begin position="59"/>
        <end position="75"/>
    </location>
</feature>
<feature type="compositionally biased region" description="Pro residues" evidence="1">
    <location>
        <begin position="308"/>
        <end position="317"/>
    </location>
</feature>
<feature type="region of interest" description="Disordered" evidence="1">
    <location>
        <begin position="243"/>
        <end position="317"/>
    </location>
</feature>
<evidence type="ECO:0000256" key="1">
    <source>
        <dbReference type="SAM" id="MobiDB-lite"/>
    </source>
</evidence>
<feature type="compositionally biased region" description="Basic residues" evidence="1">
    <location>
        <begin position="85"/>
        <end position="124"/>
    </location>
</feature>
<organism evidence="2">
    <name type="scientific">uncultured Craurococcus sp</name>
    <dbReference type="NCBI Taxonomy" id="1135998"/>
    <lineage>
        <taxon>Bacteria</taxon>
        <taxon>Pseudomonadati</taxon>
        <taxon>Pseudomonadota</taxon>
        <taxon>Alphaproteobacteria</taxon>
        <taxon>Acetobacterales</taxon>
        <taxon>Acetobacteraceae</taxon>
        <taxon>Craurococcus</taxon>
        <taxon>environmental samples</taxon>
    </lineage>
</organism>